<dbReference type="Pfam" id="PF14456">
    <property type="entry name" value="alpha-hel2"/>
    <property type="match status" value="1"/>
</dbReference>
<dbReference type="AlphaFoldDB" id="A0A0S4VMN7"/>
<dbReference type="NCBIfam" id="TIGR03742">
    <property type="entry name" value="PRTRC_F"/>
    <property type="match status" value="1"/>
</dbReference>
<accession>A0A0S4VMN7</accession>
<proteinExistence type="predicted"/>
<gene>
    <name evidence="1" type="ORF">TD1301_v1_1700025</name>
</gene>
<organism evidence="1">
    <name type="scientific">Ralstonia solanacearum</name>
    <name type="common">Pseudomonas solanacearum</name>
    <dbReference type="NCBI Taxonomy" id="305"/>
    <lineage>
        <taxon>Bacteria</taxon>
        <taxon>Pseudomonadati</taxon>
        <taxon>Pseudomonadota</taxon>
        <taxon>Betaproteobacteria</taxon>
        <taxon>Burkholderiales</taxon>
        <taxon>Burkholderiaceae</taxon>
        <taxon>Ralstonia</taxon>
        <taxon>Ralstonia solanacearum species complex</taxon>
    </lineage>
</organism>
<sequence length="372" mass="40660">MPTPPRPPNGTRHHTAAPCGVSAGAGMTALTLPRLAGVQTKYRPRDDSAAWSTPTLLGLLDGGALSAGDAIPRPSTPTELLHRTLQRHWDEITAGARIFDWHLVVCPAQDSQSHPRYDILQVSISSSDGGNRDAPQYFLGPAMQRLENILPGLGQTVLAVFYDALALLPNTLTPRTSLGHASWVHWGGMKDETDAIQQTYDDGEFETLKQAAEAYHGPTHAEIFAHMPTWAVDPIRVLTQRQVRAAARADKFAGNVAHAVDAVWNHVHATHAASGYADCGVTSPDGDSITWLAIFRWSQDDLALRLADDFVNQAIQAEYTDAATIHRFTNNSDQTAVWLQRMRANGELARLVEHLIALIAAPNVLRQRVRTH</sequence>
<dbReference type="EMBL" id="LN899825">
    <property type="protein sequence ID" value="CUV35864.1"/>
    <property type="molecule type" value="Genomic_DNA"/>
</dbReference>
<name>A0A0S4VMN7_RALSL</name>
<reference evidence="1" key="1">
    <citation type="submission" date="2015-10" db="EMBL/GenBank/DDBJ databases">
        <authorList>
            <person name="Gilbert D.G."/>
        </authorList>
    </citation>
    <scope>NUCLEOTIDE SEQUENCE</scope>
    <source>
        <strain evidence="1">Phyl III-seqv23</strain>
    </source>
</reference>
<dbReference type="InterPro" id="IPR022283">
    <property type="entry name" value="PRTRC_protein-F"/>
</dbReference>
<evidence type="ECO:0000313" key="1">
    <source>
        <dbReference type="EMBL" id="CUV35864.1"/>
    </source>
</evidence>
<evidence type="ECO:0008006" key="2">
    <source>
        <dbReference type="Google" id="ProtNLM"/>
    </source>
</evidence>
<protein>
    <recommendedName>
        <fullName evidence="2">PRTRC system protein F</fullName>
    </recommendedName>
</protein>